<evidence type="ECO:0000256" key="1">
    <source>
        <dbReference type="SAM" id="Phobius"/>
    </source>
</evidence>
<dbReference type="KEGG" id="ole:K0B96_04695"/>
<dbReference type="AlphaFoldDB" id="A0A8F9TVK6"/>
<keyword evidence="3" id="KW-1185">Reference proteome</keyword>
<gene>
    <name evidence="2" type="ORF">K0B96_04695</name>
</gene>
<protein>
    <submittedName>
        <fullName evidence="2">Uncharacterized protein</fullName>
    </submittedName>
</protein>
<organism evidence="2 3">
    <name type="scientific">Horticoccus luteus</name>
    <dbReference type="NCBI Taxonomy" id="2862869"/>
    <lineage>
        <taxon>Bacteria</taxon>
        <taxon>Pseudomonadati</taxon>
        <taxon>Verrucomicrobiota</taxon>
        <taxon>Opitutia</taxon>
        <taxon>Opitutales</taxon>
        <taxon>Opitutaceae</taxon>
        <taxon>Horticoccus</taxon>
    </lineage>
</organism>
<proteinExistence type="predicted"/>
<name>A0A8F9TVK6_9BACT</name>
<keyword evidence="1" id="KW-0812">Transmembrane</keyword>
<dbReference type="EMBL" id="CP080507">
    <property type="protein sequence ID" value="QYM79921.1"/>
    <property type="molecule type" value="Genomic_DNA"/>
</dbReference>
<keyword evidence="1" id="KW-1133">Transmembrane helix</keyword>
<dbReference type="Proteomes" id="UP000825051">
    <property type="component" value="Chromosome"/>
</dbReference>
<evidence type="ECO:0000313" key="2">
    <source>
        <dbReference type="EMBL" id="QYM79921.1"/>
    </source>
</evidence>
<reference evidence="2" key="1">
    <citation type="submission" date="2021-08" db="EMBL/GenBank/DDBJ databases">
        <title>Genome of a novel bacterium of the phylum Verrucomicrobia, Oleiharenicola sp. KSB-15.</title>
        <authorList>
            <person name="Chung J.-H."/>
            <person name="Ahn J.-H."/>
            <person name="Yoon Y."/>
            <person name="Kim D.-Y."/>
            <person name="An S.-H."/>
            <person name="Park I."/>
            <person name="Yeon J."/>
        </authorList>
    </citation>
    <scope>NUCLEOTIDE SEQUENCE</scope>
    <source>
        <strain evidence="2">KSB-15</strain>
    </source>
</reference>
<sequence>MGERYSDEEKRQPAGGDVAFIRGYKKARSVKTGLNASEANPYRFFLAAGFLAAGFFTALVFALALLLGVGMTRAFSALASFGAMAICKSEREILLQDFSPRP</sequence>
<keyword evidence="1" id="KW-0472">Membrane</keyword>
<feature type="transmembrane region" description="Helical" evidence="1">
    <location>
        <begin position="44"/>
        <end position="67"/>
    </location>
</feature>
<evidence type="ECO:0000313" key="3">
    <source>
        <dbReference type="Proteomes" id="UP000825051"/>
    </source>
</evidence>
<accession>A0A8F9TVK6</accession>
<dbReference type="RefSeq" id="WP_220164378.1">
    <property type="nucleotide sequence ID" value="NZ_CP080507.1"/>
</dbReference>